<dbReference type="AlphaFoldDB" id="A0A0A8ZVC8"/>
<sequence>MSPMSAPVSIACPLELKRTASQDGPPAGQTPHRRLPCGCTDFQRPARAAARSVREGKGGGSGGLGYRLSHPKEWRGGP</sequence>
<proteinExistence type="predicted"/>
<dbReference type="EMBL" id="GBRH01259123">
    <property type="protein sequence ID" value="JAD38772.1"/>
    <property type="molecule type" value="Transcribed_RNA"/>
</dbReference>
<evidence type="ECO:0000256" key="1">
    <source>
        <dbReference type="SAM" id="MobiDB-lite"/>
    </source>
</evidence>
<protein>
    <submittedName>
        <fullName evidence="2">Uncharacterized protein</fullName>
    </submittedName>
</protein>
<feature type="region of interest" description="Disordered" evidence="1">
    <location>
        <begin position="1"/>
        <end position="78"/>
    </location>
</feature>
<reference evidence="2" key="2">
    <citation type="journal article" date="2015" name="Data Brief">
        <title>Shoot transcriptome of the giant reed, Arundo donax.</title>
        <authorList>
            <person name="Barrero R.A."/>
            <person name="Guerrero F.D."/>
            <person name="Moolhuijzen P."/>
            <person name="Goolsby J.A."/>
            <person name="Tidwell J."/>
            <person name="Bellgard S.E."/>
            <person name="Bellgard M.I."/>
        </authorList>
    </citation>
    <scope>NUCLEOTIDE SEQUENCE</scope>
    <source>
        <tissue evidence="2">Shoot tissue taken approximately 20 cm above the soil surface</tissue>
    </source>
</reference>
<organism evidence="2">
    <name type="scientific">Arundo donax</name>
    <name type="common">Giant reed</name>
    <name type="synonym">Donax arundinaceus</name>
    <dbReference type="NCBI Taxonomy" id="35708"/>
    <lineage>
        <taxon>Eukaryota</taxon>
        <taxon>Viridiplantae</taxon>
        <taxon>Streptophyta</taxon>
        <taxon>Embryophyta</taxon>
        <taxon>Tracheophyta</taxon>
        <taxon>Spermatophyta</taxon>
        <taxon>Magnoliopsida</taxon>
        <taxon>Liliopsida</taxon>
        <taxon>Poales</taxon>
        <taxon>Poaceae</taxon>
        <taxon>PACMAD clade</taxon>
        <taxon>Arundinoideae</taxon>
        <taxon>Arundineae</taxon>
        <taxon>Arundo</taxon>
    </lineage>
</organism>
<accession>A0A0A8ZVC8</accession>
<name>A0A0A8ZVC8_ARUDO</name>
<evidence type="ECO:0000313" key="2">
    <source>
        <dbReference type="EMBL" id="JAD38772.1"/>
    </source>
</evidence>
<reference evidence="2" key="1">
    <citation type="submission" date="2014-09" db="EMBL/GenBank/DDBJ databases">
        <authorList>
            <person name="Magalhaes I.L.F."/>
            <person name="Oliveira U."/>
            <person name="Santos F.R."/>
            <person name="Vidigal T.H.D.A."/>
            <person name="Brescovit A.D."/>
            <person name="Santos A.J."/>
        </authorList>
    </citation>
    <scope>NUCLEOTIDE SEQUENCE</scope>
    <source>
        <tissue evidence="2">Shoot tissue taken approximately 20 cm above the soil surface</tissue>
    </source>
</reference>